<evidence type="ECO:0000256" key="4">
    <source>
        <dbReference type="SAM" id="SignalP"/>
    </source>
</evidence>
<evidence type="ECO:0000256" key="3">
    <source>
        <dbReference type="ARBA" id="ARBA00023002"/>
    </source>
</evidence>
<dbReference type="PANTHER" id="PTHR48107:SF16">
    <property type="entry name" value="NADPH-DEPENDENT ALDEHYDE REDUCTASE 1, CHLOROPLASTIC"/>
    <property type="match status" value="1"/>
</dbReference>
<dbReference type="FunFam" id="3.40.50.720:FF:000084">
    <property type="entry name" value="Short-chain dehydrogenase reductase"/>
    <property type="match status" value="1"/>
</dbReference>
<protein>
    <submittedName>
        <fullName evidence="5">Twin-arginine translocation pathway signal</fullName>
    </submittedName>
</protein>
<accession>A0A6A7ANZ7</accession>
<feature type="signal peptide" evidence="4">
    <location>
        <begin position="1"/>
        <end position="20"/>
    </location>
</feature>
<dbReference type="PROSITE" id="PS00061">
    <property type="entry name" value="ADH_SHORT"/>
    <property type="match status" value="1"/>
</dbReference>
<dbReference type="PANTHER" id="PTHR48107">
    <property type="entry name" value="NADPH-DEPENDENT ALDEHYDE REDUCTASE-LIKE PROTEIN, CHLOROPLASTIC-RELATED"/>
    <property type="match status" value="1"/>
</dbReference>
<dbReference type="OrthoDB" id="47007at2759"/>
<dbReference type="Proteomes" id="UP000799423">
    <property type="component" value="Unassembled WGS sequence"/>
</dbReference>
<keyword evidence="3" id="KW-0560">Oxidoreductase</keyword>
<feature type="chain" id="PRO_5025599304" evidence="4">
    <location>
        <begin position="21"/>
        <end position="325"/>
    </location>
</feature>
<gene>
    <name evidence="5" type="ORF">T440DRAFT_559593</name>
</gene>
<proteinExistence type="inferred from homology"/>
<evidence type="ECO:0000256" key="1">
    <source>
        <dbReference type="ARBA" id="ARBA00006484"/>
    </source>
</evidence>
<dbReference type="SUPFAM" id="SSF51735">
    <property type="entry name" value="NAD(P)-binding Rossmann-fold domains"/>
    <property type="match status" value="1"/>
</dbReference>
<keyword evidence="4" id="KW-0732">Signal</keyword>
<evidence type="ECO:0000256" key="2">
    <source>
        <dbReference type="ARBA" id="ARBA00022857"/>
    </source>
</evidence>
<evidence type="ECO:0000313" key="6">
    <source>
        <dbReference type="Proteomes" id="UP000799423"/>
    </source>
</evidence>
<dbReference type="GO" id="GO:0016614">
    <property type="term" value="F:oxidoreductase activity, acting on CH-OH group of donors"/>
    <property type="evidence" value="ECO:0007669"/>
    <property type="project" value="UniProtKB-ARBA"/>
</dbReference>
<dbReference type="AlphaFoldDB" id="A0A6A7ANZ7"/>
<name>A0A6A7ANZ7_9PLEO</name>
<reference evidence="5" key="1">
    <citation type="submission" date="2020-01" db="EMBL/GenBank/DDBJ databases">
        <authorList>
            <consortium name="DOE Joint Genome Institute"/>
            <person name="Haridas S."/>
            <person name="Albert R."/>
            <person name="Binder M."/>
            <person name="Bloem J."/>
            <person name="Labutti K."/>
            <person name="Salamov A."/>
            <person name="Andreopoulos B."/>
            <person name="Baker S.E."/>
            <person name="Barry K."/>
            <person name="Bills G."/>
            <person name="Bluhm B.H."/>
            <person name="Cannon C."/>
            <person name="Castanera R."/>
            <person name="Culley D.E."/>
            <person name="Daum C."/>
            <person name="Ezra D."/>
            <person name="Gonzalez J.B."/>
            <person name="Henrissat B."/>
            <person name="Kuo A."/>
            <person name="Liang C."/>
            <person name="Lipzen A."/>
            <person name="Lutzoni F."/>
            <person name="Magnuson J."/>
            <person name="Mondo S."/>
            <person name="Nolan M."/>
            <person name="Ohm R."/>
            <person name="Pangilinan J."/>
            <person name="Park H.-J."/>
            <person name="Ramirez L."/>
            <person name="Alfaro M."/>
            <person name="Sun H."/>
            <person name="Tritt A."/>
            <person name="Yoshinaga Y."/>
            <person name="Zwiers L.-H."/>
            <person name="Turgeon B.G."/>
            <person name="Goodwin S.B."/>
            <person name="Spatafora J.W."/>
            <person name="Crous P.W."/>
            <person name="Grigoriev I.V."/>
        </authorList>
    </citation>
    <scope>NUCLEOTIDE SEQUENCE</scope>
    <source>
        <strain evidence="5">IPT5</strain>
    </source>
</reference>
<dbReference type="InterPro" id="IPR020904">
    <property type="entry name" value="Sc_DH/Rdtase_CS"/>
</dbReference>
<dbReference type="Pfam" id="PF13561">
    <property type="entry name" value="adh_short_C2"/>
    <property type="match status" value="1"/>
</dbReference>
<keyword evidence="2" id="KW-0521">NADP</keyword>
<comment type="similarity">
    <text evidence="1">Belongs to the short-chain dehydrogenases/reductases (SDR) family.</text>
</comment>
<dbReference type="PRINTS" id="PR00080">
    <property type="entry name" value="SDRFAMILY"/>
</dbReference>
<sequence length="325" mass="34198">MDSKWRYSFVVCCLLLQATAGDDGSHTPSLLNPWTRYSDWNFSLPEISSPVLQSSFTTQPDCGEKSYVGRGRLSGRRALVTGGDSGIGRAIVIAYAREGANVAINYLPEEETDAQALSDFLEREGLRITRIPGDITNETFCGSLVHKANRTMGGLDLGVNNAGFAGPSFGQDYQPISSQSTAQLERVFQTNVFANLYITRAAVSLLPPGSSIINTASIVAADPTANSVDYAASKAAVVSITRSLSKQLAPAGIRVNAVAPGVVFTPFLVSAGMNDSILASLLASCPTTRPEMPAELAPVYVDLAASDNGYVSGSIWGATGGLTGF</sequence>
<dbReference type="Gene3D" id="3.40.50.720">
    <property type="entry name" value="NAD(P)-binding Rossmann-like Domain"/>
    <property type="match status" value="1"/>
</dbReference>
<dbReference type="PRINTS" id="PR00081">
    <property type="entry name" value="GDHRDH"/>
</dbReference>
<organism evidence="5 6">
    <name type="scientific">Plenodomus tracheiphilus IPT5</name>
    <dbReference type="NCBI Taxonomy" id="1408161"/>
    <lineage>
        <taxon>Eukaryota</taxon>
        <taxon>Fungi</taxon>
        <taxon>Dikarya</taxon>
        <taxon>Ascomycota</taxon>
        <taxon>Pezizomycotina</taxon>
        <taxon>Dothideomycetes</taxon>
        <taxon>Pleosporomycetidae</taxon>
        <taxon>Pleosporales</taxon>
        <taxon>Pleosporineae</taxon>
        <taxon>Leptosphaeriaceae</taxon>
        <taxon>Plenodomus</taxon>
    </lineage>
</organism>
<dbReference type="EMBL" id="MU006377">
    <property type="protein sequence ID" value="KAF2844484.1"/>
    <property type="molecule type" value="Genomic_DNA"/>
</dbReference>
<evidence type="ECO:0000313" key="5">
    <source>
        <dbReference type="EMBL" id="KAF2844484.1"/>
    </source>
</evidence>
<dbReference type="InterPro" id="IPR002347">
    <property type="entry name" value="SDR_fam"/>
</dbReference>
<dbReference type="InterPro" id="IPR036291">
    <property type="entry name" value="NAD(P)-bd_dom_sf"/>
</dbReference>
<keyword evidence="6" id="KW-1185">Reference proteome</keyword>